<dbReference type="SUPFAM" id="SSF89392">
    <property type="entry name" value="Prokaryotic lipoproteins and lipoprotein localization factors"/>
    <property type="match status" value="1"/>
</dbReference>
<dbReference type="PROSITE" id="PS51257">
    <property type="entry name" value="PROKAR_LIPOPROTEIN"/>
    <property type="match status" value="1"/>
</dbReference>
<dbReference type="InterPro" id="IPR004565">
    <property type="entry name" value="OM_lipoprot_LolB"/>
</dbReference>
<proteinExistence type="predicted"/>
<name>T1AJP4_9ZZZZ</name>
<accession>T1AJP4</accession>
<dbReference type="GO" id="GO:0009279">
    <property type="term" value="C:cell outer membrane"/>
    <property type="evidence" value="ECO:0007669"/>
    <property type="project" value="UniProtKB-SubCell"/>
</dbReference>
<dbReference type="CDD" id="cd16326">
    <property type="entry name" value="LolB"/>
    <property type="match status" value="1"/>
</dbReference>
<dbReference type="Pfam" id="PF03550">
    <property type="entry name" value="LolB"/>
    <property type="match status" value="1"/>
</dbReference>
<evidence type="ECO:0000256" key="2">
    <source>
        <dbReference type="ARBA" id="ARBA00011245"/>
    </source>
</evidence>
<evidence type="ECO:0000313" key="7">
    <source>
        <dbReference type="EMBL" id="EQD57527.1"/>
    </source>
</evidence>
<reference evidence="7" key="2">
    <citation type="journal article" date="2014" name="ISME J.">
        <title>Microbial stratification in low pH oxic and suboxic macroscopic growths along an acid mine drainage.</title>
        <authorList>
            <person name="Mendez-Garcia C."/>
            <person name="Mesa V."/>
            <person name="Sprenger R.R."/>
            <person name="Richter M."/>
            <person name="Diez M.S."/>
            <person name="Solano J."/>
            <person name="Bargiela R."/>
            <person name="Golyshina O.V."/>
            <person name="Manteca A."/>
            <person name="Ramos J.L."/>
            <person name="Gallego J.R."/>
            <person name="Llorente I."/>
            <person name="Martins Dos Santos V.A."/>
            <person name="Jensen O.N."/>
            <person name="Pelaez A.I."/>
            <person name="Sanchez J."/>
            <person name="Ferrer M."/>
        </authorList>
    </citation>
    <scope>NUCLEOTIDE SEQUENCE</scope>
</reference>
<keyword evidence="4" id="KW-0653">Protein transport</keyword>
<evidence type="ECO:0000256" key="1">
    <source>
        <dbReference type="ARBA" id="ARBA00004442"/>
    </source>
</evidence>
<organism evidence="7">
    <name type="scientific">mine drainage metagenome</name>
    <dbReference type="NCBI Taxonomy" id="410659"/>
    <lineage>
        <taxon>unclassified sequences</taxon>
        <taxon>metagenomes</taxon>
        <taxon>ecological metagenomes</taxon>
    </lineage>
</organism>
<sequence length="206" mass="22900">MKNLARAWMGLGLAGLLSGCVSLPGAPAREALWRAHEAKIVRISGFEMEGQIGVIDHGRGFTGSLAWRERPRASLVLVRGPLGSGGFRLSGRPGDWVLVTARGAHVEIRHGLCPALRRWFGIPVPLESLRFWVLGLPDPRFAAEFSWTARGRVRTLLQDRWQVRLSRYVSIGGRALPTHLVLTHGATRIRVRVGRWSIVRGHPTRF</sequence>
<reference evidence="7" key="1">
    <citation type="submission" date="2013-08" db="EMBL/GenBank/DDBJ databases">
        <authorList>
            <person name="Mendez C."/>
            <person name="Richter M."/>
            <person name="Ferrer M."/>
            <person name="Sanchez J."/>
        </authorList>
    </citation>
    <scope>NUCLEOTIDE SEQUENCE</scope>
</reference>
<dbReference type="InterPro" id="IPR029046">
    <property type="entry name" value="LolA/LolB/LppX"/>
</dbReference>
<comment type="subunit">
    <text evidence="2">Monomer.</text>
</comment>
<keyword evidence="7" id="KW-0449">Lipoprotein</keyword>
<keyword evidence="3" id="KW-0813">Transport</keyword>
<keyword evidence="5" id="KW-0472">Membrane</keyword>
<evidence type="ECO:0000256" key="4">
    <source>
        <dbReference type="ARBA" id="ARBA00022927"/>
    </source>
</evidence>
<dbReference type="EMBL" id="AUZY01005739">
    <property type="protein sequence ID" value="EQD57527.1"/>
    <property type="molecule type" value="Genomic_DNA"/>
</dbReference>
<comment type="caution">
    <text evidence="7">The sequence shown here is derived from an EMBL/GenBank/DDBJ whole genome shotgun (WGS) entry which is preliminary data.</text>
</comment>
<protein>
    <submittedName>
        <fullName evidence="7">Outer membrane lipoprotein LolB</fullName>
    </submittedName>
</protein>
<dbReference type="AlphaFoldDB" id="T1AJP4"/>
<dbReference type="Gene3D" id="2.50.20.10">
    <property type="entry name" value="Lipoprotein localisation LolA/LolB/LppX"/>
    <property type="match status" value="1"/>
</dbReference>
<dbReference type="NCBIfam" id="TIGR00548">
    <property type="entry name" value="lolB"/>
    <property type="match status" value="1"/>
</dbReference>
<comment type="subcellular location">
    <subcellularLocation>
        <location evidence="1">Cell outer membrane</location>
    </subcellularLocation>
</comment>
<keyword evidence="6" id="KW-0143">Chaperone</keyword>
<evidence type="ECO:0000256" key="5">
    <source>
        <dbReference type="ARBA" id="ARBA00023136"/>
    </source>
</evidence>
<dbReference type="GO" id="GO:0015031">
    <property type="term" value="P:protein transport"/>
    <property type="evidence" value="ECO:0007669"/>
    <property type="project" value="UniProtKB-KW"/>
</dbReference>
<evidence type="ECO:0000256" key="6">
    <source>
        <dbReference type="ARBA" id="ARBA00023186"/>
    </source>
</evidence>
<gene>
    <name evidence="7" type="ORF">B1B_08755</name>
</gene>
<evidence type="ECO:0000256" key="3">
    <source>
        <dbReference type="ARBA" id="ARBA00022448"/>
    </source>
</evidence>